<protein>
    <submittedName>
        <fullName evidence="2 3">Uncharacterized protein</fullName>
    </submittedName>
</protein>
<evidence type="ECO:0000256" key="1">
    <source>
        <dbReference type="SAM" id="MobiDB-lite"/>
    </source>
</evidence>
<gene>
    <name evidence="2" type="ORF">PHYPA_026252</name>
</gene>
<dbReference type="Gramene" id="Pp3c21_16111V3.1">
    <property type="protein sequence ID" value="PAC:32916641.CDS.1"/>
    <property type="gene ID" value="Pp3c21_16111"/>
</dbReference>
<reference evidence="2 4" key="1">
    <citation type="journal article" date="2008" name="Science">
        <title>The Physcomitrella genome reveals evolutionary insights into the conquest of land by plants.</title>
        <authorList>
            <person name="Rensing S."/>
            <person name="Lang D."/>
            <person name="Zimmer A."/>
            <person name="Terry A."/>
            <person name="Salamov A."/>
            <person name="Shapiro H."/>
            <person name="Nishiyama T."/>
            <person name="Perroud P.-F."/>
            <person name="Lindquist E."/>
            <person name="Kamisugi Y."/>
            <person name="Tanahashi T."/>
            <person name="Sakakibara K."/>
            <person name="Fujita T."/>
            <person name="Oishi K."/>
            <person name="Shin-I T."/>
            <person name="Kuroki Y."/>
            <person name="Toyoda A."/>
            <person name="Suzuki Y."/>
            <person name="Hashimoto A."/>
            <person name="Yamaguchi K."/>
            <person name="Sugano A."/>
            <person name="Kohara Y."/>
            <person name="Fujiyama A."/>
            <person name="Anterola A."/>
            <person name="Aoki S."/>
            <person name="Ashton N."/>
            <person name="Barbazuk W.B."/>
            <person name="Barker E."/>
            <person name="Bennetzen J."/>
            <person name="Bezanilla M."/>
            <person name="Blankenship R."/>
            <person name="Cho S.H."/>
            <person name="Dutcher S."/>
            <person name="Estelle M."/>
            <person name="Fawcett J.A."/>
            <person name="Gundlach H."/>
            <person name="Hanada K."/>
            <person name="Heyl A."/>
            <person name="Hicks K.A."/>
            <person name="Hugh J."/>
            <person name="Lohr M."/>
            <person name="Mayer K."/>
            <person name="Melkozernov A."/>
            <person name="Murata T."/>
            <person name="Nelson D."/>
            <person name="Pils B."/>
            <person name="Prigge M."/>
            <person name="Reiss B."/>
            <person name="Renner T."/>
            <person name="Rombauts S."/>
            <person name="Rushton P."/>
            <person name="Sanderfoot A."/>
            <person name="Schween G."/>
            <person name="Shiu S.-H."/>
            <person name="Stueber K."/>
            <person name="Theodoulou F.L."/>
            <person name="Tu H."/>
            <person name="Van de Peer Y."/>
            <person name="Verrier P.J."/>
            <person name="Waters E."/>
            <person name="Wood A."/>
            <person name="Yang L."/>
            <person name="Cove D."/>
            <person name="Cuming A."/>
            <person name="Hasebe M."/>
            <person name="Lucas S."/>
            <person name="Mishler D.B."/>
            <person name="Reski R."/>
            <person name="Grigoriev I."/>
            <person name="Quatrano R.S."/>
            <person name="Boore J.L."/>
        </authorList>
    </citation>
    <scope>NUCLEOTIDE SEQUENCE [LARGE SCALE GENOMIC DNA]</scope>
    <source>
        <strain evidence="3 4">cv. Gransden 2004</strain>
    </source>
</reference>
<proteinExistence type="predicted"/>
<reference evidence="2 4" key="2">
    <citation type="journal article" date="2018" name="Plant J.">
        <title>The Physcomitrella patens chromosome-scale assembly reveals moss genome structure and evolution.</title>
        <authorList>
            <person name="Lang D."/>
            <person name="Ullrich K.K."/>
            <person name="Murat F."/>
            <person name="Fuchs J."/>
            <person name="Jenkins J."/>
            <person name="Haas F.B."/>
            <person name="Piednoel M."/>
            <person name="Gundlach H."/>
            <person name="Van Bel M."/>
            <person name="Meyberg R."/>
            <person name="Vives C."/>
            <person name="Morata J."/>
            <person name="Symeonidi A."/>
            <person name="Hiss M."/>
            <person name="Muchero W."/>
            <person name="Kamisugi Y."/>
            <person name="Saleh O."/>
            <person name="Blanc G."/>
            <person name="Decker E.L."/>
            <person name="van Gessel N."/>
            <person name="Grimwood J."/>
            <person name="Hayes R.D."/>
            <person name="Graham S.W."/>
            <person name="Gunter L.E."/>
            <person name="McDaniel S.F."/>
            <person name="Hoernstein S.N.W."/>
            <person name="Larsson A."/>
            <person name="Li F.W."/>
            <person name="Perroud P.F."/>
            <person name="Phillips J."/>
            <person name="Ranjan P."/>
            <person name="Rokshar D.S."/>
            <person name="Rothfels C.J."/>
            <person name="Schneider L."/>
            <person name="Shu S."/>
            <person name="Stevenson D.W."/>
            <person name="Thummler F."/>
            <person name="Tillich M."/>
            <person name="Villarreal Aguilar J.C."/>
            <person name="Widiez T."/>
            <person name="Wong G.K."/>
            <person name="Wymore A."/>
            <person name="Zhang Y."/>
            <person name="Zimmer A.D."/>
            <person name="Quatrano R.S."/>
            <person name="Mayer K.F.X."/>
            <person name="Goodstein D."/>
            <person name="Casacuberta J.M."/>
            <person name="Vandepoele K."/>
            <person name="Reski R."/>
            <person name="Cuming A.C."/>
            <person name="Tuskan G.A."/>
            <person name="Maumus F."/>
            <person name="Salse J."/>
            <person name="Schmutz J."/>
            <person name="Rensing S.A."/>
        </authorList>
    </citation>
    <scope>NUCLEOTIDE SEQUENCE [LARGE SCALE GENOMIC DNA]</scope>
    <source>
        <strain evidence="3 4">cv. Gransden 2004</strain>
    </source>
</reference>
<keyword evidence="4" id="KW-1185">Reference proteome</keyword>
<organism evidence="2">
    <name type="scientific">Physcomitrium patens</name>
    <name type="common">Spreading-leaved earth moss</name>
    <name type="synonym">Physcomitrella patens</name>
    <dbReference type="NCBI Taxonomy" id="3218"/>
    <lineage>
        <taxon>Eukaryota</taxon>
        <taxon>Viridiplantae</taxon>
        <taxon>Streptophyta</taxon>
        <taxon>Embryophyta</taxon>
        <taxon>Bryophyta</taxon>
        <taxon>Bryophytina</taxon>
        <taxon>Bryopsida</taxon>
        <taxon>Funariidae</taxon>
        <taxon>Funariales</taxon>
        <taxon>Funariaceae</taxon>
        <taxon>Physcomitrium</taxon>
    </lineage>
</organism>
<dbReference type="Proteomes" id="UP000006727">
    <property type="component" value="Chromosome 21"/>
</dbReference>
<evidence type="ECO:0000313" key="2">
    <source>
        <dbReference type="EMBL" id="PNR32127.1"/>
    </source>
</evidence>
<accession>A0A2K1IS73</accession>
<feature type="region of interest" description="Disordered" evidence="1">
    <location>
        <begin position="73"/>
        <end position="94"/>
    </location>
</feature>
<dbReference type="EnsemblPlants" id="Pp3c21_16111V3.1">
    <property type="protein sequence ID" value="PAC:32916641.CDS.1"/>
    <property type="gene ID" value="Pp3c21_16111"/>
</dbReference>
<evidence type="ECO:0000313" key="3">
    <source>
        <dbReference type="EnsemblPlants" id="PAC:32916641.CDS.1"/>
    </source>
</evidence>
<dbReference type="AlphaFoldDB" id="A0A2K1IS73"/>
<name>A0A2K1IS73_PHYPA</name>
<feature type="compositionally biased region" description="Polar residues" evidence="1">
    <location>
        <begin position="73"/>
        <end position="84"/>
    </location>
</feature>
<evidence type="ECO:0000313" key="4">
    <source>
        <dbReference type="Proteomes" id="UP000006727"/>
    </source>
</evidence>
<dbReference type="EMBL" id="ABEU02000021">
    <property type="protein sequence ID" value="PNR32127.1"/>
    <property type="molecule type" value="Genomic_DNA"/>
</dbReference>
<sequence>MSVVVAIIRCKSNDRQNKSVENDDVCIKVNHESTKLEHRLSVEQNITLSPTYTQGNDNANYLDGEKAGLRSNNLFEQQSKNPEQPIQDLTRKLK</sequence>
<reference evidence="3" key="3">
    <citation type="submission" date="2020-12" db="UniProtKB">
        <authorList>
            <consortium name="EnsemblPlants"/>
        </authorList>
    </citation>
    <scope>IDENTIFICATION</scope>
</reference>
<dbReference type="InParanoid" id="A0A2K1IS73"/>